<evidence type="ECO:0000313" key="3">
    <source>
        <dbReference type="Proteomes" id="UP000594688"/>
    </source>
</evidence>
<accession>A0A7T0BXL1</accession>
<reference evidence="2 3" key="1">
    <citation type="submission" date="2020-02" db="EMBL/GenBank/DDBJ databases">
        <title>Genomic and physiological characterization of two novel Nitrospinaceae genera.</title>
        <authorList>
            <person name="Mueller A.J."/>
            <person name="Jung M.-Y."/>
            <person name="Strachan C.R."/>
            <person name="Herbold C.W."/>
            <person name="Kirkegaard R.H."/>
            <person name="Daims H."/>
        </authorList>
    </citation>
    <scope>NUCLEOTIDE SEQUENCE [LARGE SCALE GENOMIC DNA]</scope>
    <source>
        <strain evidence="2">EB</strain>
    </source>
</reference>
<evidence type="ECO:0000256" key="1">
    <source>
        <dbReference type="SAM" id="Phobius"/>
    </source>
</evidence>
<feature type="transmembrane region" description="Helical" evidence="1">
    <location>
        <begin position="118"/>
        <end position="137"/>
    </location>
</feature>
<feature type="transmembrane region" description="Helical" evidence="1">
    <location>
        <begin position="25"/>
        <end position="46"/>
    </location>
</feature>
<gene>
    <name evidence="2" type="ORF">G3M70_13470</name>
</gene>
<dbReference type="Pfam" id="PF05552">
    <property type="entry name" value="MS_channel_1st_1"/>
    <property type="match status" value="1"/>
</dbReference>
<name>A0A7T0BXL1_9BACT</name>
<dbReference type="EMBL" id="CP048685">
    <property type="protein sequence ID" value="QPJ62830.1"/>
    <property type="molecule type" value="Genomic_DNA"/>
</dbReference>
<dbReference type="AlphaFoldDB" id="A0A7T0BXL1"/>
<dbReference type="InterPro" id="IPR008910">
    <property type="entry name" value="MSC_TM_helix"/>
</dbReference>
<dbReference type="KEGG" id="nli:G3M70_13470"/>
<dbReference type="PANTHER" id="PTHR30221">
    <property type="entry name" value="SMALL-CONDUCTANCE MECHANOSENSITIVE CHANNEL"/>
    <property type="match status" value="1"/>
</dbReference>
<dbReference type="Proteomes" id="UP000594688">
    <property type="component" value="Chromosome"/>
</dbReference>
<feature type="transmembrane region" description="Helical" evidence="1">
    <location>
        <begin position="157"/>
        <end position="178"/>
    </location>
</feature>
<protein>
    <submittedName>
        <fullName evidence="2">Mechanosensitive ion channel</fullName>
    </submittedName>
</protein>
<keyword evidence="1" id="KW-0472">Membrane</keyword>
<keyword evidence="1" id="KW-1133">Transmembrane helix</keyword>
<evidence type="ECO:0000313" key="2">
    <source>
        <dbReference type="EMBL" id="QPJ62830.1"/>
    </source>
</evidence>
<proteinExistence type="predicted"/>
<organism evidence="2 3">
    <name type="scientific">Candidatus Nitronauta litoralis</name>
    <dbReference type="NCBI Taxonomy" id="2705533"/>
    <lineage>
        <taxon>Bacteria</taxon>
        <taxon>Pseudomonadati</taxon>
        <taxon>Nitrospinota/Tectimicrobiota group</taxon>
        <taxon>Nitrospinota</taxon>
        <taxon>Nitrospinia</taxon>
        <taxon>Nitrospinales</taxon>
        <taxon>Nitrospinaceae</taxon>
        <taxon>Candidatus Nitronauta</taxon>
    </lineage>
</organism>
<dbReference type="GO" id="GO:0008381">
    <property type="term" value="F:mechanosensitive monoatomic ion channel activity"/>
    <property type="evidence" value="ECO:0007669"/>
    <property type="project" value="InterPro"/>
</dbReference>
<feature type="transmembrane region" description="Helical" evidence="1">
    <location>
        <begin position="184"/>
        <end position="206"/>
    </location>
</feature>
<dbReference type="InterPro" id="IPR045275">
    <property type="entry name" value="MscS_archaea/bacteria_type"/>
</dbReference>
<feature type="transmembrane region" description="Helical" evidence="1">
    <location>
        <begin position="73"/>
        <end position="98"/>
    </location>
</feature>
<dbReference type="Gene3D" id="1.10.287.1260">
    <property type="match status" value="1"/>
</dbReference>
<dbReference type="PANTHER" id="PTHR30221:SF1">
    <property type="entry name" value="SMALL-CONDUCTANCE MECHANOSENSITIVE CHANNEL"/>
    <property type="match status" value="1"/>
</dbReference>
<sequence>MEILKQWSQEVQDSGFPLIKEFIDFLPNLLGAALLLALGWFVSGLFKRGTARLAAFLNRVLNTMLRRGGLAKLTFSSPIISLFSKVVFWAVFLFFVKFAAHALGLEAITDWLDDVVDYLPTFLAGGIIIGAGVLFSFLARDLTNAAAESAQLPENKLYGLIAQVATLVSTVVMGLNQIGINVSFLANMIGVTVGALLGSLALAFGLGSKTFVSNLIGSHYLQQQYKPGQRIRMDGSEGIILEITPTSIILETKDGRMVIPAKLFNEKSTCLLIMEDNNER</sequence>
<keyword evidence="1" id="KW-0812">Transmembrane</keyword>